<feature type="transmembrane region" description="Helical" evidence="6">
    <location>
        <begin position="133"/>
        <end position="151"/>
    </location>
</feature>
<dbReference type="PANTHER" id="PTHR10806:SF6">
    <property type="entry name" value="SIGNAL PEPTIDASE COMPLEX CATALYTIC SUBUNIT SEC11"/>
    <property type="match status" value="1"/>
</dbReference>
<dbReference type="InterPro" id="IPR019533">
    <property type="entry name" value="Peptidase_S26"/>
</dbReference>
<evidence type="ECO:0000256" key="1">
    <source>
        <dbReference type="ARBA" id="ARBA00004370"/>
    </source>
</evidence>
<feature type="transmembrane region" description="Helical" evidence="6">
    <location>
        <begin position="12"/>
        <end position="32"/>
    </location>
</feature>
<keyword evidence="8" id="KW-0378">Hydrolase</keyword>
<dbReference type="GO" id="GO:0006465">
    <property type="term" value="P:signal peptide processing"/>
    <property type="evidence" value="ECO:0007669"/>
    <property type="project" value="UniProtKB-UniRule"/>
</dbReference>
<keyword evidence="2 6" id="KW-0812">Transmembrane</keyword>
<keyword evidence="3 6" id="KW-1133">Transmembrane helix</keyword>
<comment type="subcellular location">
    <subcellularLocation>
        <location evidence="1">Membrane</location>
    </subcellularLocation>
</comment>
<feature type="domain" description="Peptidase S26" evidence="7">
    <location>
        <begin position="14"/>
        <end position="75"/>
    </location>
</feature>
<dbReference type="Pfam" id="PF10502">
    <property type="entry name" value="Peptidase_S26"/>
    <property type="match status" value="1"/>
</dbReference>
<dbReference type="RefSeq" id="WP_238032697.1">
    <property type="nucleotide sequence ID" value="NZ_JAKNFS010000002.1"/>
</dbReference>
<proteinExistence type="predicted"/>
<comment type="caution">
    <text evidence="8">The sequence shown here is derived from an EMBL/GenBank/DDBJ whole genome shotgun (WGS) entry which is preliminary data.</text>
</comment>
<evidence type="ECO:0000313" key="8">
    <source>
        <dbReference type="EMBL" id="MCG4764139.1"/>
    </source>
</evidence>
<evidence type="ECO:0000256" key="2">
    <source>
        <dbReference type="ARBA" id="ARBA00022692"/>
    </source>
</evidence>
<accession>A0AAE3EZL4</accession>
<evidence type="ECO:0000259" key="7">
    <source>
        <dbReference type="Pfam" id="PF10502"/>
    </source>
</evidence>
<dbReference type="PANTHER" id="PTHR10806">
    <property type="entry name" value="SIGNAL PEPTIDASE COMPLEX CATALYTIC SUBUNIT SEC11"/>
    <property type="match status" value="1"/>
</dbReference>
<evidence type="ECO:0000256" key="5">
    <source>
        <dbReference type="NCBIfam" id="TIGR02228"/>
    </source>
</evidence>
<evidence type="ECO:0000313" key="9">
    <source>
        <dbReference type="Proteomes" id="UP001199915"/>
    </source>
</evidence>
<dbReference type="Gene3D" id="2.10.109.10">
    <property type="entry name" value="Umud Fragment, subunit A"/>
    <property type="match status" value="1"/>
</dbReference>
<dbReference type="InterPro" id="IPR036286">
    <property type="entry name" value="LexA/Signal_pep-like_sf"/>
</dbReference>
<evidence type="ECO:0000256" key="4">
    <source>
        <dbReference type="ARBA" id="ARBA00023136"/>
    </source>
</evidence>
<evidence type="ECO:0000256" key="6">
    <source>
        <dbReference type="SAM" id="Phobius"/>
    </source>
</evidence>
<dbReference type="GO" id="GO:0004252">
    <property type="term" value="F:serine-type endopeptidase activity"/>
    <property type="evidence" value="ECO:0007669"/>
    <property type="project" value="UniProtKB-UniRule"/>
</dbReference>
<dbReference type="SUPFAM" id="SSF51306">
    <property type="entry name" value="LexA/Signal peptidase"/>
    <property type="match status" value="1"/>
</dbReference>
<dbReference type="CDD" id="cd06462">
    <property type="entry name" value="Peptidase_S24_S26"/>
    <property type="match status" value="1"/>
</dbReference>
<evidence type="ECO:0000256" key="3">
    <source>
        <dbReference type="ARBA" id="ARBA00022989"/>
    </source>
</evidence>
<protein>
    <recommendedName>
        <fullName evidence="5">Signal peptidase I</fullName>
        <ecNumber evidence="5">3.4.21.89</ecNumber>
    </recommendedName>
</protein>
<dbReference type="AlphaFoldDB" id="A0AAE3EZL4"/>
<dbReference type="NCBIfam" id="TIGR02228">
    <property type="entry name" value="sigpep_I_arch"/>
    <property type="match status" value="1"/>
</dbReference>
<dbReference type="GO" id="GO:0009003">
    <property type="term" value="F:signal peptidase activity"/>
    <property type="evidence" value="ECO:0007669"/>
    <property type="project" value="UniProtKB-EC"/>
</dbReference>
<reference evidence="8" key="1">
    <citation type="submission" date="2022-01" db="EMBL/GenBank/DDBJ databases">
        <title>Collection of gut derived symbiotic bacterial strains cultured from healthy donors.</title>
        <authorList>
            <person name="Lin H."/>
            <person name="Kohout C."/>
            <person name="Waligurski E."/>
            <person name="Pamer E.G."/>
        </authorList>
    </citation>
    <scope>NUCLEOTIDE SEQUENCE</scope>
    <source>
        <strain evidence="8">DFI.5.49</strain>
    </source>
</reference>
<gene>
    <name evidence="8" type="ORF">L0N21_01175</name>
</gene>
<dbReference type="EMBL" id="JAKNFS010000002">
    <property type="protein sequence ID" value="MCG4764139.1"/>
    <property type="molecule type" value="Genomic_DNA"/>
</dbReference>
<dbReference type="GO" id="GO:0016020">
    <property type="term" value="C:membrane"/>
    <property type="evidence" value="ECO:0007669"/>
    <property type="project" value="UniProtKB-SubCell"/>
</dbReference>
<dbReference type="Proteomes" id="UP001199915">
    <property type="component" value="Unassembled WGS sequence"/>
</dbReference>
<organism evidence="8 9">
    <name type="scientific">Fusicatenibacter saccharivorans</name>
    <dbReference type="NCBI Taxonomy" id="1150298"/>
    <lineage>
        <taxon>Bacteria</taxon>
        <taxon>Bacillati</taxon>
        <taxon>Bacillota</taxon>
        <taxon>Clostridia</taxon>
        <taxon>Lachnospirales</taxon>
        <taxon>Lachnospiraceae</taxon>
        <taxon>Fusicatenibacter</taxon>
    </lineage>
</organism>
<sequence>MKSFSKAFGRIVLILTVVIALVASVFVVPKLFGINPYVVLSGSMEPQIHTGAIAFVNTKDTAVKVGDVVTYRLANDELVTHRIIKKDQSEYTFQGDANDNPDARTVTQDQIVGKYLFSIPKVGFLISALGKKGMPVIIAWIIILNIMSLILESTCSSGDKKKTAEPQNED</sequence>
<keyword evidence="4 6" id="KW-0472">Membrane</keyword>
<dbReference type="EC" id="3.4.21.89" evidence="5"/>
<name>A0AAE3EZL4_9FIRM</name>
<dbReference type="InterPro" id="IPR001733">
    <property type="entry name" value="Peptidase_S26B"/>
</dbReference>